<organism evidence="2 3">
    <name type="scientific">Paramuricea clavata</name>
    <name type="common">Red gorgonian</name>
    <name type="synonym">Violescent sea-whip</name>
    <dbReference type="NCBI Taxonomy" id="317549"/>
    <lineage>
        <taxon>Eukaryota</taxon>
        <taxon>Metazoa</taxon>
        <taxon>Cnidaria</taxon>
        <taxon>Anthozoa</taxon>
        <taxon>Octocorallia</taxon>
        <taxon>Malacalcyonacea</taxon>
        <taxon>Plexauridae</taxon>
        <taxon>Paramuricea</taxon>
    </lineage>
</organism>
<gene>
    <name evidence="2" type="ORF">PACLA_8A035222</name>
</gene>
<dbReference type="OrthoDB" id="6049633at2759"/>
<reference evidence="2" key="1">
    <citation type="submission" date="2020-04" db="EMBL/GenBank/DDBJ databases">
        <authorList>
            <person name="Alioto T."/>
            <person name="Alioto T."/>
            <person name="Gomez Garrido J."/>
        </authorList>
    </citation>
    <scope>NUCLEOTIDE SEQUENCE</scope>
    <source>
        <strain evidence="2">A484AB</strain>
    </source>
</reference>
<keyword evidence="3" id="KW-1185">Reference proteome</keyword>
<evidence type="ECO:0000313" key="3">
    <source>
        <dbReference type="Proteomes" id="UP001152795"/>
    </source>
</evidence>
<comment type="caution">
    <text evidence="2">The sequence shown here is derived from an EMBL/GenBank/DDBJ whole genome shotgun (WGS) entry which is preliminary data.</text>
</comment>
<keyword evidence="1" id="KW-1015">Disulfide bond</keyword>
<feature type="non-terminal residue" evidence="2">
    <location>
        <position position="159"/>
    </location>
</feature>
<sequence length="159" mass="18661">MHYLVNACKDPKALGMQSGKIPDSRITASSEWHTYWGPRFGRLHWNKCWISRPLDTNQWLQIDFKYKATVTEILTQGRPQTSKDQWVRSYTIAYSDDGMNFETYKVYKGQDKVFSGNTDRNSVVRHELSPVLVARFIRIQPKSWKLHISMRAEFRGCVE</sequence>
<dbReference type="InterPro" id="IPR008979">
    <property type="entry name" value="Galactose-bd-like_sf"/>
</dbReference>
<name>A0A6S7K1X0_PARCT</name>
<accession>A0A6S7K1X0</accession>
<proteinExistence type="predicted"/>
<dbReference type="PANTHER" id="PTHR24543">
    <property type="entry name" value="MULTICOPPER OXIDASE-RELATED"/>
    <property type="match status" value="1"/>
</dbReference>
<evidence type="ECO:0000256" key="1">
    <source>
        <dbReference type="ARBA" id="ARBA00023157"/>
    </source>
</evidence>
<dbReference type="Gene3D" id="2.60.120.260">
    <property type="entry name" value="Galactose-binding domain-like"/>
    <property type="match status" value="1"/>
</dbReference>
<dbReference type="PROSITE" id="PS50022">
    <property type="entry name" value="FA58C_3"/>
    <property type="match status" value="1"/>
</dbReference>
<dbReference type="PANTHER" id="PTHR24543:SF325">
    <property type="entry name" value="F5_8 TYPE C DOMAIN-CONTAINING PROTEIN"/>
    <property type="match status" value="1"/>
</dbReference>
<dbReference type="EMBL" id="CACRXK020008755">
    <property type="protein sequence ID" value="CAB4015538.1"/>
    <property type="molecule type" value="Genomic_DNA"/>
</dbReference>
<protein>
    <submittedName>
        <fullName evidence="2">Uncharacterized protein</fullName>
    </submittedName>
</protein>
<dbReference type="SMART" id="SM00231">
    <property type="entry name" value="FA58C"/>
    <property type="match status" value="1"/>
</dbReference>
<evidence type="ECO:0000313" key="2">
    <source>
        <dbReference type="EMBL" id="CAB4015538.1"/>
    </source>
</evidence>
<dbReference type="Proteomes" id="UP001152795">
    <property type="component" value="Unassembled WGS sequence"/>
</dbReference>
<dbReference type="CDD" id="cd00057">
    <property type="entry name" value="FA58C"/>
    <property type="match status" value="1"/>
</dbReference>
<dbReference type="InterPro" id="IPR000421">
    <property type="entry name" value="FA58C"/>
</dbReference>
<dbReference type="Pfam" id="PF00754">
    <property type="entry name" value="F5_F8_type_C"/>
    <property type="match status" value="1"/>
</dbReference>
<dbReference type="SUPFAM" id="SSF49785">
    <property type="entry name" value="Galactose-binding domain-like"/>
    <property type="match status" value="1"/>
</dbReference>
<dbReference type="FunFam" id="2.60.120.260:FF:000002">
    <property type="entry name" value="Coagulation factor VIII"/>
    <property type="match status" value="1"/>
</dbReference>
<dbReference type="AlphaFoldDB" id="A0A6S7K1X0"/>